<feature type="compositionally biased region" description="Basic and acidic residues" evidence="1">
    <location>
        <begin position="232"/>
        <end position="241"/>
    </location>
</feature>
<feature type="region of interest" description="Disordered" evidence="1">
    <location>
        <begin position="231"/>
        <end position="269"/>
    </location>
</feature>
<dbReference type="OrthoDB" id="3596146at2759"/>
<name>A0A8H4LCJ2_9HYPO</name>
<evidence type="ECO:0000313" key="3">
    <source>
        <dbReference type="Proteomes" id="UP000554235"/>
    </source>
</evidence>
<organism evidence="2 3">
    <name type="scientific">Fusarium albosuccineum</name>
    <dbReference type="NCBI Taxonomy" id="1237068"/>
    <lineage>
        <taxon>Eukaryota</taxon>
        <taxon>Fungi</taxon>
        <taxon>Dikarya</taxon>
        <taxon>Ascomycota</taxon>
        <taxon>Pezizomycotina</taxon>
        <taxon>Sordariomycetes</taxon>
        <taxon>Hypocreomycetidae</taxon>
        <taxon>Hypocreales</taxon>
        <taxon>Nectriaceae</taxon>
        <taxon>Fusarium</taxon>
        <taxon>Fusarium decemcellulare species complex</taxon>
    </lineage>
</organism>
<gene>
    <name evidence="2" type="ORF">FALBO_7510</name>
</gene>
<evidence type="ECO:0000313" key="2">
    <source>
        <dbReference type="EMBL" id="KAF4465638.1"/>
    </source>
</evidence>
<comment type="caution">
    <text evidence="2">The sequence shown here is derived from an EMBL/GenBank/DDBJ whole genome shotgun (WGS) entry which is preliminary data.</text>
</comment>
<keyword evidence="3" id="KW-1185">Reference proteome</keyword>
<accession>A0A8H4LCJ2</accession>
<reference evidence="2 3" key="1">
    <citation type="submission" date="2020-01" db="EMBL/GenBank/DDBJ databases">
        <title>Identification and distribution of gene clusters putatively required for synthesis of sphingolipid metabolism inhibitors in phylogenetically diverse species of the filamentous fungus Fusarium.</title>
        <authorList>
            <person name="Kim H.-S."/>
            <person name="Busman M."/>
            <person name="Brown D.W."/>
            <person name="Divon H."/>
            <person name="Uhlig S."/>
            <person name="Proctor R.H."/>
        </authorList>
    </citation>
    <scope>NUCLEOTIDE SEQUENCE [LARGE SCALE GENOMIC DNA]</scope>
    <source>
        <strain evidence="2 3">NRRL 20459</strain>
    </source>
</reference>
<sequence length="269" mass="29731">MEAVTGGRLLGEVEETSLEELLRRVRSTLTLDPNLLGNRAQTQPQSHSQATKLTHIQPLDEIAARHFQDTKAAGISISGRHLPLLYKLISTLVTPPHLYAVLVIDIEGRFDATRLTCSLSHTRHIYIHRPARSSPEQLRALVAEAEDVLLYGPVAQASAAREWWGTIVVGGLGAGDVAAGWKGWLRVDREHVRGFTPGISAEEALEQRGKRQGVVEAAGWAVTSQWGGFTFKEQEKEEEVQQQRQQQQQHDVDAGQEGNMVEEGEDNRG</sequence>
<dbReference type="EMBL" id="JAADYS010001006">
    <property type="protein sequence ID" value="KAF4465638.1"/>
    <property type="molecule type" value="Genomic_DNA"/>
</dbReference>
<protein>
    <submittedName>
        <fullName evidence="2">Uncharacterized protein</fullName>
    </submittedName>
</protein>
<dbReference type="AlphaFoldDB" id="A0A8H4LCJ2"/>
<dbReference type="Proteomes" id="UP000554235">
    <property type="component" value="Unassembled WGS sequence"/>
</dbReference>
<proteinExistence type="predicted"/>
<evidence type="ECO:0000256" key="1">
    <source>
        <dbReference type="SAM" id="MobiDB-lite"/>
    </source>
</evidence>
<feature type="compositionally biased region" description="Acidic residues" evidence="1">
    <location>
        <begin position="260"/>
        <end position="269"/>
    </location>
</feature>